<proteinExistence type="predicted"/>
<protein>
    <submittedName>
        <fullName evidence="1">Uncharacterized protein</fullName>
    </submittedName>
</protein>
<accession>A0A4Y2AZZ8</accession>
<keyword evidence="2" id="KW-1185">Reference proteome</keyword>
<dbReference type="Proteomes" id="UP000499080">
    <property type="component" value="Unassembled WGS sequence"/>
</dbReference>
<evidence type="ECO:0000313" key="1">
    <source>
        <dbReference type="EMBL" id="GBL85661.1"/>
    </source>
</evidence>
<dbReference type="AlphaFoldDB" id="A0A4Y2AZZ8"/>
<evidence type="ECO:0000313" key="2">
    <source>
        <dbReference type="Proteomes" id="UP000499080"/>
    </source>
</evidence>
<gene>
    <name evidence="1" type="ORF">AVEN_193121_1</name>
</gene>
<organism evidence="1 2">
    <name type="scientific">Araneus ventricosus</name>
    <name type="common">Orbweaver spider</name>
    <name type="synonym">Epeira ventricosa</name>
    <dbReference type="NCBI Taxonomy" id="182803"/>
    <lineage>
        <taxon>Eukaryota</taxon>
        <taxon>Metazoa</taxon>
        <taxon>Ecdysozoa</taxon>
        <taxon>Arthropoda</taxon>
        <taxon>Chelicerata</taxon>
        <taxon>Arachnida</taxon>
        <taxon>Araneae</taxon>
        <taxon>Araneomorphae</taxon>
        <taxon>Entelegynae</taxon>
        <taxon>Araneoidea</taxon>
        <taxon>Araneidae</taxon>
        <taxon>Araneus</taxon>
    </lineage>
</organism>
<comment type="caution">
    <text evidence="1">The sequence shown here is derived from an EMBL/GenBank/DDBJ whole genome shotgun (WGS) entry which is preliminary data.</text>
</comment>
<name>A0A4Y2AZZ8_ARAVE</name>
<reference evidence="1 2" key="1">
    <citation type="journal article" date="2019" name="Sci. Rep.">
        <title>Orb-weaving spider Araneus ventricosus genome elucidates the spidroin gene catalogue.</title>
        <authorList>
            <person name="Kono N."/>
            <person name="Nakamura H."/>
            <person name="Ohtoshi R."/>
            <person name="Moran D.A.P."/>
            <person name="Shinohara A."/>
            <person name="Yoshida Y."/>
            <person name="Fujiwara M."/>
            <person name="Mori M."/>
            <person name="Tomita M."/>
            <person name="Arakawa K."/>
        </authorList>
    </citation>
    <scope>NUCLEOTIDE SEQUENCE [LARGE SCALE GENOMIC DNA]</scope>
</reference>
<dbReference type="EMBL" id="BGPR01000044">
    <property type="protein sequence ID" value="GBL85661.1"/>
    <property type="molecule type" value="Genomic_DNA"/>
</dbReference>
<sequence length="93" mass="10227">MKAAVAWWSGLGFGVRGFQVLNHVSSKIRCLAWDMLNLMPWAKCIPAGVVREFVEDVPAQVPSSSTLVQGYEVHPTITLVFLSKRGVNTAKLN</sequence>